<evidence type="ECO:0008006" key="3">
    <source>
        <dbReference type="Google" id="ProtNLM"/>
    </source>
</evidence>
<proteinExistence type="predicted"/>
<dbReference type="SUPFAM" id="SSF53335">
    <property type="entry name" value="S-adenosyl-L-methionine-dependent methyltransferases"/>
    <property type="match status" value="1"/>
</dbReference>
<name>A0ABV7YEN3_9ACTN</name>
<accession>A0ABV7YEN3</accession>
<dbReference type="EMBL" id="JBHRZH010000019">
    <property type="protein sequence ID" value="MFC3763547.1"/>
    <property type="molecule type" value="Genomic_DNA"/>
</dbReference>
<reference evidence="2" key="1">
    <citation type="journal article" date="2019" name="Int. J. Syst. Evol. Microbiol.">
        <title>The Global Catalogue of Microorganisms (GCM) 10K type strain sequencing project: providing services to taxonomists for standard genome sequencing and annotation.</title>
        <authorList>
            <consortium name="The Broad Institute Genomics Platform"/>
            <consortium name="The Broad Institute Genome Sequencing Center for Infectious Disease"/>
            <person name="Wu L."/>
            <person name="Ma J."/>
        </authorList>
    </citation>
    <scope>NUCLEOTIDE SEQUENCE [LARGE SCALE GENOMIC DNA]</scope>
    <source>
        <strain evidence="2">CGMCC 4.7241</strain>
    </source>
</reference>
<keyword evidence="2" id="KW-1185">Reference proteome</keyword>
<dbReference type="RefSeq" id="WP_239553723.1">
    <property type="nucleotide sequence ID" value="NZ_JAFBCM010000001.1"/>
</dbReference>
<dbReference type="Gene3D" id="3.40.50.150">
    <property type="entry name" value="Vaccinia Virus protein VP39"/>
    <property type="match status" value="1"/>
</dbReference>
<dbReference type="Proteomes" id="UP001595699">
    <property type="component" value="Unassembled WGS sequence"/>
</dbReference>
<evidence type="ECO:0000313" key="1">
    <source>
        <dbReference type="EMBL" id="MFC3763547.1"/>
    </source>
</evidence>
<comment type="caution">
    <text evidence="1">The sequence shown here is derived from an EMBL/GenBank/DDBJ whole genome shotgun (WGS) entry which is preliminary data.</text>
</comment>
<sequence>MSTMLVTSRSFTEYSAFFDLPTPLPASILDCSAGGSGFTAVAASHGVDAVALDPAYAMAPAELGSHVRKSNTGGTQMVADNADAFVWGWYGSRSRRDELRAEAAEVFVEDLASHPERYVAGSLPVLPFADGRFELALCSHLLFTWANQFPESWHLSSLRELARVAREVRVFPLVHQADAAPIPFLAPLLSALEAEGVASEIRRVPYEFQRGADEMLVLSGQASQS</sequence>
<evidence type="ECO:0000313" key="2">
    <source>
        <dbReference type="Proteomes" id="UP001595699"/>
    </source>
</evidence>
<dbReference type="InterPro" id="IPR029063">
    <property type="entry name" value="SAM-dependent_MTases_sf"/>
</dbReference>
<organism evidence="1 2">
    <name type="scientific">Tenggerimyces flavus</name>
    <dbReference type="NCBI Taxonomy" id="1708749"/>
    <lineage>
        <taxon>Bacteria</taxon>
        <taxon>Bacillati</taxon>
        <taxon>Actinomycetota</taxon>
        <taxon>Actinomycetes</taxon>
        <taxon>Propionibacteriales</taxon>
        <taxon>Nocardioidaceae</taxon>
        <taxon>Tenggerimyces</taxon>
    </lineage>
</organism>
<protein>
    <recommendedName>
        <fullName evidence="3">Methyltransferase type 11 domain-containing protein</fullName>
    </recommendedName>
</protein>
<gene>
    <name evidence="1" type="ORF">ACFOUW_22095</name>
</gene>